<reference evidence="42" key="3">
    <citation type="submission" date="2020-05" db="EMBL/GenBank/DDBJ databases">
        <title>Electrophorus electricus (electric eel) genome, fEleEle1, primary haplotype.</title>
        <authorList>
            <person name="Myers G."/>
            <person name="Meyer A."/>
            <person name="Fedrigo O."/>
            <person name="Formenti G."/>
            <person name="Rhie A."/>
            <person name="Tracey A."/>
            <person name="Sims Y."/>
            <person name="Jarvis E.D."/>
        </authorList>
    </citation>
    <scope>NUCLEOTIDE SEQUENCE [LARGE SCALE GENOMIC DNA]</scope>
</reference>
<comment type="catalytic activity">
    <reaction evidence="8">
        <text>(9Z)-octadecenoate + glycine = N-(9Z-octadecenoyl)glycine + H2O</text>
        <dbReference type="Rhea" id="RHEA:51316"/>
        <dbReference type="ChEBI" id="CHEBI:15377"/>
        <dbReference type="ChEBI" id="CHEBI:30823"/>
        <dbReference type="ChEBI" id="CHEBI:57305"/>
        <dbReference type="ChEBI" id="CHEBI:133992"/>
    </reaction>
    <physiologicalReaction direction="right-to-left" evidence="8">
        <dbReference type="Rhea" id="RHEA:51318"/>
    </physiologicalReaction>
</comment>
<dbReference type="Proteomes" id="UP000314983">
    <property type="component" value="Chromosome 3"/>
</dbReference>
<feature type="active site" description="Acyl-ester intermediate" evidence="38">
    <location>
        <position position="237"/>
    </location>
</feature>
<comment type="catalytic activity">
    <reaction evidence="27">
        <text>(6Z)-octadecenamide + H2O = (6Z)-octadecenoate + NH4(+)</text>
        <dbReference type="Rhea" id="RHEA:63008"/>
        <dbReference type="ChEBI" id="CHEBI:15377"/>
        <dbReference type="ChEBI" id="CHEBI:28938"/>
        <dbReference type="ChEBI" id="CHEBI:32375"/>
        <dbReference type="ChEBI" id="CHEBI:146168"/>
    </reaction>
    <physiologicalReaction direction="left-to-right" evidence="27">
        <dbReference type="Rhea" id="RHEA:63009"/>
    </physiologicalReaction>
</comment>
<evidence type="ECO:0000256" key="21">
    <source>
        <dbReference type="ARBA" id="ARBA00051492"/>
    </source>
</evidence>
<evidence type="ECO:0000256" key="15">
    <source>
        <dbReference type="ARBA" id="ARBA00050766"/>
    </source>
</evidence>
<evidence type="ECO:0000256" key="12">
    <source>
        <dbReference type="ARBA" id="ARBA00050294"/>
    </source>
</evidence>
<evidence type="ECO:0000256" key="37">
    <source>
        <dbReference type="ARBA" id="ARBA00077216"/>
    </source>
</evidence>
<feature type="domain" description="Amidase" evidence="41">
    <location>
        <begin position="90"/>
        <end position="553"/>
    </location>
</feature>
<dbReference type="Gene3D" id="3.90.1300.10">
    <property type="entry name" value="Amidase signature (AS) domain"/>
    <property type="match status" value="1"/>
</dbReference>
<evidence type="ECO:0000256" key="27">
    <source>
        <dbReference type="ARBA" id="ARBA00052512"/>
    </source>
</evidence>
<comment type="catalytic activity">
    <reaction evidence="17">
        <text>(5Z,8Z,11Z,14Z)-eicosatetraenamide + H2O = (5Z,8Z,11Z,14Z)-eicosatetraenoate + NH4(+)</text>
        <dbReference type="Rhea" id="RHEA:63016"/>
        <dbReference type="ChEBI" id="CHEBI:15377"/>
        <dbReference type="ChEBI" id="CHEBI:28938"/>
        <dbReference type="ChEBI" id="CHEBI:32395"/>
        <dbReference type="ChEBI" id="CHEBI:137830"/>
    </reaction>
    <physiologicalReaction direction="left-to-right" evidence="17">
        <dbReference type="Rhea" id="RHEA:63017"/>
    </physiologicalReaction>
</comment>
<comment type="catalytic activity">
    <reaction evidence="9">
        <text>2-(5Z,8Z,11Z,14Z-eicosatetraenoyl)-glycerol + H2O = glycerol + (5Z,8Z,11Z,14Z)-eicosatetraenoate + H(+)</text>
        <dbReference type="Rhea" id="RHEA:26132"/>
        <dbReference type="ChEBI" id="CHEBI:15377"/>
        <dbReference type="ChEBI" id="CHEBI:15378"/>
        <dbReference type="ChEBI" id="CHEBI:17754"/>
        <dbReference type="ChEBI" id="CHEBI:32395"/>
        <dbReference type="ChEBI" id="CHEBI:52392"/>
    </reaction>
    <physiologicalReaction direction="left-to-right" evidence="9">
        <dbReference type="Rhea" id="RHEA:26133"/>
    </physiologicalReaction>
</comment>
<evidence type="ECO:0000256" key="13">
    <source>
        <dbReference type="ARBA" id="ARBA00050403"/>
    </source>
</evidence>
<comment type="catalytic activity">
    <reaction evidence="22">
        <text>N-docosanoyl-taurine + H2O = docosanoate + taurine</text>
        <dbReference type="Rhea" id="RHEA:63156"/>
        <dbReference type="ChEBI" id="CHEBI:15377"/>
        <dbReference type="ChEBI" id="CHEBI:23858"/>
        <dbReference type="ChEBI" id="CHEBI:146196"/>
        <dbReference type="ChEBI" id="CHEBI:507393"/>
    </reaction>
    <physiologicalReaction direction="left-to-right" evidence="22">
        <dbReference type="Rhea" id="RHEA:63157"/>
    </physiologicalReaction>
</comment>
<dbReference type="InterPro" id="IPR036928">
    <property type="entry name" value="AS_sf"/>
</dbReference>
<evidence type="ECO:0000256" key="1">
    <source>
        <dbReference type="ARBA" id="ARBA00000208"/>
    </source>
</evidence>
<evidence type="ECO:0000256" key="3">
    <source>
        <dbReference type="ARBA" id="ARBA00012112"/>
    </source>
</evidence>
<evidence type="ECO:0000256" key="5">
    <source>
        <dbReference type="ARBA" id="ARBA00022801"/>
    </source>
</evidence>
<evidence type="ECO:0000256" key="4">
    <source>
        <dbReference type="ARBA" id="ARBA00022553"/>
    </source>
</evidence>
<evidence type="ECO:0000256" key="35">
    <source>
        <dbReference type="ARBA" id="ARBA00077111"/>
    </source>
</evidence>
<evidence type="ECO:0000256" key="10">
    <source>
        <dbReference type="ARBA" id="ARBA00048052"/>
    </source>
</evidence>
<evidence type="ECO:0000256" key="7">
    <source>
        <dbReference type="ARBA" id="ARBA00023098"/>
    </source>
</evidence>
<dbReference type="FunFam" id="3.90.1300.10:FF:000001">
    <property type="entry name" value="Fatty-acid amide hydrolase 1"/>
    <property type="match status" value="1"/>
</dbReference>
<dbReference type="GO" id="GO:0009062">
    <property type="term" value="P:fatty acid catabolic process"/>
    <property type="evidence" value="ECO:0007669"/>
    <property type="project" value="TreeGrafter"/>
</dbReference>
<evidence type="ECO:0000256" key="19">
    <source>
        <dbReference type="ARBA" id="ARBA00051346"/>
    </source>
</evidence>
<dbReference type="GeneTree" id="ENSGT00940000163316"/>
<comment type="catalytic activity">
    <reaction evidence="28">
        <text>N-(15Z-tetracosenoyl)-taurine + H2O = (15Z)-tetracosenoate + taurine</text>
        <dbReference type="Rhea" id="RHEA:63160"/>
        <dbReference type="ChEBI" id="CHEBI:15377"/>
        <dbReference type="ChEBI" id="CHEBI:32392"/>
        <dbReference type="ChEBI" id="CHEBI:146198"/>
        <dbReference type="ChEBI" id="CHEBI:507393"/>
    </reaction>
    <physiologicalReaction direction="left-to-right" evidence="28">
        <dbReference type="Rhea" id="RHEA:63161"/>
    </physiologicalReaction>
</comment>
<evidence type="ECO:0000256" key="2">
    <source>
        <dbReference type="ARBA" id="ARBA00009199"/>
    </source>
</evidence>
<dbReference type="PIRSF" id="PIRSF001221">
    <property type="entry name" value="Amidase_fungi"/>
    <property type="match status" value="1"/>
</dbReference>
<evidence type="ECO:0000256" key="6">
    <source>
        <dbReference type="ARBA" id="ARBA00022963"/>
    </source>
</evidence>
<comment type="catalytic activity">
    <reaction evidence="16">
        <text>N-(15Z-tetracosenoyl)-ethanolamine + H2O = (15Z)-tetracosenoate + ethanolamine</text>
        <dbReference type="Rhea" id="RHEA:63144"/>
        <dbReference type="ChEBI" id="CHEBI:15377"/>
        <dbReference type="ChEBI" id="CHEBI:32392"/>
        <dbReference type="ChEBI" id="CHEBI:57603"/>
        <dbReference type="ChEBI" id="CHEBI:146187"/>
    </reaction>
    <physiologicalReaction direction="left-to-right" evidence="16">
        <dbReference type="Rhea" id="RHEA:63145"/>
    </physiologicalReaction>
</comment>
<feature type="active site" description="Charge relay system" evidence="38">
    <location>
        <position position="138"/>
    </location>
</feature>
<comment type="catalytic activity">
    <reaction evidence="31">
        <text>(11Z,14Z,17Z)-eicosatrienamide + H2O = (11Z,14Z,17Z)-eicosatrienoate + NH4(+)</text>
        <dbReference type="Rhea" id="RHEA:63000"/>
        <dbReference type="ChEBI" id="CHEBI:15377"/>
        <dbReference type="ChEBI" id="CHEBI:28938"/>
        <dbReference type="ChEBI" id="CHEBI:77223"/>
        <dbReference type="ChEBI" id="CHEBI:146164"/>
    </reaction>
    <physiologicalReaction direction="left-to-right" evidence="31">
        <dbReference type="Rhea" id="RHEA:63001"/>
    </physiologicalReaction>
</comment>
<protein>
    <recommendedName>
        <fullName evidence="34">Fatty-acid amide hydrolase 1</fullName>
        <ecNumber evidence="3">3.5.1.99</ecNumber>
    </recommendedName>
    <alternativeName>
        <fullName evidence="37">Anandamide amidohydrolase 1</fullName>
    </alternativeName>
    <alternativeName>
        <fullName evidence="35">Fatty acid ester hydrolase</fullName>
    </alternativeName>
    <alternativeName>
        <fullName evidence="36">Oleamide hydrolase 1</fullName>
    </alternativeName>
</protein>
<evidence type="ECO:0000256" key="36">
    <source>
        <dbReference type="ARBA" id="ARBA00077157"/>
    </source>
</evidence>
<dbReference type="EC" id="3.5.1.99" evidence="3"/>
<evidence type="ECO:0000256" key="11">
    <source>
        <dbReference type="ARBA" id="ARBA00048606"/>
    </source>
</evidence>
<comment type="catalytic activity">
    <reaction evidence="32">
        <text>(8Z,11Z,14Z)-eicosatrienamide + H2O = (8Z,11Z,14Z)-eicosatrienoate + NH4(+)</text>
        <dbReference type="Rhea" id="RHEA:62996"/>
        <dbReference type="ChEBI" id="CHEBI:15377"/>
        <dbReference type="ChEBI" id="CHEBI:28938"/>
        <dbReference type="ChEBI" id="CHEBI:71589"/>
        <dbReference type="ChEBI" id="CHEBI:146163"/>
    </reaction>
    <physiologicalReaction direction="left-to-right" evidence="32">
        <dbReference type="Rhea" id="RHEA:62997"/>
    </physiologicalReaction>
</comment>
<keyword evidence="4" id="KW-0597">Phosphoprotein</keyword>
<evidence type="ECO:0000256" key="17">
    <source>
        <dbReference type="ARBA" id="ARBA00051200"/>
    </source>
</evidence>
<evidence type="ECO:0000256" key="9">
    <source>
        <dbReference type="ARBA" id="ARBA00047476"/>
    </source>
</evidence>
<evidence type="ECO:0000256" key="16">
    <source>
        <dbReference type="ARBA" id="ARBA00050992"/>
    </source>
</evidence>
<comment type="catalytic activity">
    <reaction evidence="10">
        <text>N-(9Z-octadecenoyl) ethanolamine + H2O = ethanolamine + (9Z)-octadecenoate</text>
        <dbReference type="Rhea" id="RHEA:45060"/>
        <dbReference type="ChEBI" id="CHEBI:15377"/>
        <dbReference type="ChEBI" id="CHEBI:30823"/>
        <dbReference type="ChEBI" id="CHEBI:57603"/>
        <dbReference type="ChEBI" id="CHEBI:71466"/>
    </reaction>
    <physiologicalReaction direction="left-to-right" evidence="10">
        <dbReference type="Rhea" id="RHEA:45061"/>
    </physiologicalReaction>
</comment>
<evidence type="ECO:0000256" key="32">
    <source>
        <dbReference type="ARBA" id="ARBA00052857"/>
    </source>
</evidence>
<feature type="binding site" evidence="39">
    <location>
        <begin position="234"/>
        <end position="237"/>
    </location>
    <ligand>
        <name>substrate</name>
    </ligand>
</feature>
<evidence type="ECO:0000256" key="39">
    <source>
        <dbReference type="PIRSR" id="PIRSR001221-2"/>
    </source>
</evidence>
<proteinExistence type="inferred from homology"/>
<evidence type="ECO:0000256" key="18">
    <source>
        <dbReference type="ARBA" id="ARBA00051311"/>
    </source>
</evidence>
<evidence type="ECO:0000256" key="34">
    <source>
        <dbReference type="ARBA" id="ARBA00073178"/>
    </source>
</evidence>
<reference evidence="43" key="1">
    <citation type="journal article" date="2014" name="Science">
        <title>Nonhuman genetics. Genomic basis for the convergent evolution of electric organs.</title>
        <authorList>
            <person name="Gallant J.R."/>
            <person name="Traeger L.L."/>
            <person name="Volkening J.D."/>
            <person name="Moffett H."/>
            <person name="Chen P.H."/>
            <person name="Novina C.D."/>
            <person name="Phillips G.N.Jr."/>
            <person name="Anand R."/>
            <person name="Wells G.B."/>
            <person name="Pinch M."/>
            <person name="Guth R."/>
            <person name="Unguez G.A."/>
            <person name="Albert J.S."/>
            <person name="Zakon H.H."/>
            <person name="Samanta M.P."/>
            <person name="Sussman M.R."/>
        </authorList>
    </citation>
    <scope>NUCLEOTIDE SEQUENCE [LARGE SCALE GENOMIC DNA]</scope>
</reference>
<evidence type="ECO:0000256" key="28">
    <source>
        <dbReference type="ARBA" id="ARBA00052514"/>
    </source>
</evidence>
<evidence type="ECO:0000256" key="30">
    <source>
        <dbReference type="ARBA" id="ARBA00052709"/>
    </source>
</evidence>
<comment type="catalytic activity">
    <reaction evidence="21">
        <text>N-tetracosanoyl-taurine + H2O = tetracosanoate + taurine</text>
        <dbReference type="Rhea" id="RHEA:63140"/>
        <dbReference type="ChEBI" id="CHEBI:15377"/>
        <dbReference type="ChEBI" id="CHEBI:31014"/>
        <dbReference type="ChEBI" id="CHEBI:132049"/>
        <dbReference type="ChEBI" id="CHEBI:507393"/>
    </reaction>
    <physiologicalReaction direction="left-to-right" evidence="21">
        <dbReference type="Rhea" id="RHEA:63141"/>
    </physiologicalReaction>
</comment>
<reference evidence="42" key="5">
    <citation type="submission" date="2025-09" db="UniProtKB">
        <authorList>
            <consortium name="Ensembl"/>
        </authorList>
    </citation>
    <scope>IDENTIFICATION</scope>
</reference>
<evidence type="ECO:0000256" key="8">
    <source>
        <dbReference type="ARBA" id="ARBA00047450"/>
    </source>
</evidence>
<feature type="binding site" evidence="39">
    <location>
        <position position="187"/>
    </location>
    <ligand>
        <name>substrate</name>
    </ligand>
</feature>
<comment type="catalytic activity">
    <reaction evidence="25">
        <text>(9Z,12Z)-octadecadienamide + H2O = (9Z,12Z)-octadecadienoate + NH4(+)</text>
        <dbReference type="Rhea" id="RHEA:63020"/>
        <dbReference type="ChEBI" id="CHEBI:15377"/>
        <dbReference type="ChEBI" id="CHEBI:28938"/>
        <dbReference type="ChEBI" id="CHEBI:30245"/>
        <dbReference type="ChEBI" id="CHEBI:82984"/>
    </reaction>
    <physiologicalReaction direction="left-to-right" evidence="25">
        <dbReference type="Rhea" id="RHEA:63021"/>
    </physiologicalReaction>
</comment>
<reference evidence="42" key="4">
    <citation type="submission" date="2025-08" db="UniProtKB">
        <authorList>
            <consortium name="Ensembl"/>
        </authorList>
    </citation>
    <scope>IDENTIFICATION</scope>
</reference>
<evidence type="ECO:0000256" key="24">
    <source>
        <dbReference type="ARBA" id="ARBA00052337"/>
    </source>
</evidence>
<evidence type="ECO:0000256" key="20">
    <source>
        <dbReference type="ARBA" id="ARBA00051454"/>
    </source>
</evidence>
<evidence type="ECO:0000256" key="29">
    <source>
        <dbReference type="ARBA" id="ARBA00052634"/>
    </source>
</evidence>
<dbReference type="Ensembl" id="ENSEEET00000010025.2">
    <property type="protein sequence ID" value="ENSEEEP00000009906.2"/>
    <property type="gene ID" value="ENSEEEG00000005038.2"/>
</dbReference>
<keyword evidence="43" id="KW-1185">Reference proteome</keyword>
<evidence type="ECO:0000259" key="41">
    <source>
        <dbReference type="Pfam" id="PF01425"/>
    </source>
</evidence>
<dbReference type="InterPro" id="IPR020556">
    <property type="entry name" value="Amidase_CS"/>
</dbReference>
<keyword evidence="40" id="KW-0472">Membrane</keyword>
<comment type="catalytic activity">
    <reaction evidence="14">
        <text>1-O-methyl-(5Z,8Z,11Z,14Z)-eicosatetraenoate + H2O = methanol + (5Z,8Z,11Z,14Z)-eicosatetraenoate + H(+)</text>
        <dbReference type="Rhea" id="RHEA:63052"/>
        <dbReference type="ChEBI" id="CHEBI:15377"/>
        <dbReference type="ChEBI" id="CHEBI:15378"/>
        <dbReference type="ChEBI" id="CHEBI:17790"/>
        <dbReference type="ChEBI" id="CHEBI:32395"/>
        <dbReference type="ChEBI" id="CHEBI:78033"/>
    </reaction>
    <physiologicalReaction direction="left-to-right" evidence="14">
        <dbReference type="Rhea" id="RHEA:63053"/>
    </physiologicalReaction>
</comment>
<comment type="catalytic activity">
    <reaction evidence="1">
        <text>(9Z)-octadecenamide + H2O = (9Z)-octadecenoate + NH4(+)</text>
        <dbReference type="Rhea" id="RHEA:26506"/>
        <dbReference type="ChEBI" id="CHEBI:15377"/>
        <dbReference type="ChEBI" id="CHEBI:28938"/>
        <dbReference type="ChEBI" id="CHEBI:30823"/>
        <dbReference type="ChEBI" id="CHEBI:116314"/>
        <dbReference type="EC" id="3.5.1.99"/>
    </reaction>
    <physiologicalReaction direction="left-to-right" evidence="1">
        <dbReference type="Rhea" id="RHEA:26507"/>
    </physiologicalReaction>
</comment>
<comment type="catalytic activity">
    <reaction evidence="33">
        <text>(15Z)-tetracosenamide + H2O = (15Z)-tetracosenoate + NH4(+)</text>
        <dbReference type="Rhea" id="RHEA:63028"/>
        <dbReference type="ChEBI" id="CHEBI:15377"/>
        <dbReference type="ChEBI" id="CHEBI:28938"/>
        <dbReference type="ChEBI" id="CHEBI:32392"/>
        <dbReference type="ChEBI" id="CHEBI:146166"/>
    </reaction>
    <physiologicalReaction direction="left-to-right" evidence="33">
        <dbReference type="Rhea" id="RHEA:63029"/>
    </physiologicalReaction>
</comment>
<comment type="catalytic activity">
    <reaction evidence="11">
        <text>N-(5Z,8Z,11Z,14Z-eicosatetraenoyl)-ethanolamine + H2O = ethanolamine + (5Z,8Z,11Z,14Z)-eicosatetraenoate</text>
        <dbReference type="Rhea" id="RHEA:26136"/>
        <dbReference type="ChEBI" id="CHEBI:2700"/>
        <dbReference type="ChEBI" id="CHEBI:15377"/>
        <dbReference type="ChEBI" id="CHEBI:32395"/>
        <dbReference type="ChEBI" id="CHEBI:57603"/>
        <dbReference type="EC" id="3.5.1.99"/>
    </reaction>
    <physiologicalReaction direction="left-to-right" evidence="11">
        <dbReference type="Rhea" id="RHEA:26137"/>
    </physiologicalReaction>
</comment>
<dbReference type="GO" id="GO:0017064">
    <property type="term" value="F:fatty acid amide hydrolase activity"/>
    <property type="evidence" value="ECO:0007669"/>
    <property type="project" value="UniProtKB-EC"/>
</dbReference>
<evidence type="ECO:0000256" key="23">
    <source>
        <dbReference type="ARBA" id="ARBA00052289"/>
    </source>
</evidence>
<evidence type="ECO:0000256" key="26">
    <source>
        <dbReference type="ARBA" id="ARBA00052458"/>
    </source>
</evidence>
<comment type="catalytic activity">
    <reaction evidence="26">
        <text>N-docosanoyl-ethanolamine + H2O = docosanoate + ethanolamine</text>
        <dbReference type="Rhea" id="RHEA:63128"/>
        <dbReference type="ChEBI" id="CHEBI:15377"/>
        <dbReference type="ChEBI" id="CHEBI:23858"/>
        <dbReference type="ChEBI" id="CHEBI:57603"/>
        <dbReference type="ChEBI" id="CHEBI:146186"/>
    </reaction>
    <physiologicalReaction direction="left-to-right" evidence="26">
        <dbReference type="Rhea" id="RHEA:63129"/>
    </physiologicalReaction>
</comment>
<comment type="catalytic activity">
    <reaction evidence="15">
        <text>tetradecamide + H2O = tetradecanoate + NH4(+)</text>
        <dbReference type="Rhea" id="RHEA:62992"/>
        <dbReference type="ChEBI" id="CHEBI:15377"/>
        <dbReference type="ChEBI" id="CHEBI:28938"/>
        <dbReference type="ChEBI" id="CHEBI:30807"/>
        <dbReference type="ChEBI" id="CHEBI:137125"/>
    </reaction>
    <physiologicalReaction direction="left-to-right" evidence="15">
        <dbReference type="Rhea" id="RHEA:62993"/>
    </physiologicalReaction>
</comment>
<feature type="binding site" evidence="39">
    <location>
        <position position="213"/>
    </location>
    <ligand>
        <name>substrate</name>
    </ligand>
</feature>
<feature type="active site" description="Charge relay system" evidence="38">
    <location>
        <position position="213"/>
    </location>
</feature>
<gene>
    <name evidence="42" type="primary">FAAH</name>
</gene>
<feature type="transmembrane region" description="Helical" evidence="40">
    <location>
        <begin position="6"/>
        <end position="25"/>
    </location>
</feature>
<comment type="catalytic activity">
    <reaction evidence="13">
        <text>(11Z,14Z)-eicosadienamide + H2O = (11Z,14Z)-eicosadienoate + NH4(+)</text>
        <dbReference type="Rhea" id="RHEA:63004"/>
        <dbReference type="ChEBI" id="CHEBI:15377"/>
        <dbReference type="ChEBI" id="CHEBI:28938"/>
        <dbReference type="ChEBI" id="CHEBI:77220"/>
        <dbReference type="ChEBI" id="CHEBI:146165"/>
    </reaction>
    <physiologicalReaction direction="left-to-right" evidence="13">
        <dbReference type="Rhea" id="RHEA:63005"/>
    </physiologicalReaction>
</comment>
<evidence type="ECO:0000313" key="42">
    <source>
        <dbReference type="Ensembl" id="ENSEEEP00000009906.2"/>
    </source>
</evidence>
<dbReference type="Pfam" id="PF01425">
    <property type="entry name" value="Amidase"/>
    <property type="match status" value="1"/>
</dbReference>
<evidence type="ECO:0000313" key="43">
    <source>
        <dbReference type="Proteomes" id="UP000314983"/>
    </source>
</evidence>
<comment type="similarity">
    <text evidence="2">Belongs to the amidase family.</text>
</comment>
<sequence length="572" mass="63321">MDQQLLQVVIALACVASVLVLLLKWTRYQRAQKKILRARERRTASLEQAEQAVHEFKKANPGVDSTNIVSLPLAELTKRIRSGSLQPEAVLHAYIEKALEVNQKLNCGTDVLMESLKQLEDIESHRNGILYGVPVSLKENIGYKGYDSSCGVLCKLNEPALNDSVVVRVLKRQGAVPFIKTNIPQGLLNYECSNPIYGMTVNPHNLQKTCGGSSGGEGALIGGGGSILGLGTDIAGSIRIPASFCGICGFKPTFNRISLHGVNSCVKGIKSVPSSIGPMARDVESLALCMRALLSTDMFSLDPTIPPLPFNQQVYDSTEHLRIGYYDNDGYHQPSPSMSRALQETKKLLEQAGHTLVPFQPPRLFMAIHEYATKGILADGGTTLLQEGPIDPCLQPQAITYSIPRFVKKILSIFLRPIVSSLCTAMCFYSSVTDMWEQHKNIEDYISEVIAEWRRLEMDVLLCPVLGPAYNFYYSGMLTSSLSYTVMYNLLNFPAGVVPVTTVTADDEAQMNRYRGNFADIWDKLFLKAVQDSVGLPVAVQCVSLPWQDELCLRFMREVEKLSVRKKHTNTY</sequence>
<keyword evidence="7" id="KW-0443">Lipid metabolism</keyword>
<comment type="catalytic activity">
    <reaction evidence="23">
        <text>N-(9Z-octadecenoyl)-taurine + H2O = taurine + (9Z)-octadecenoate</text>
        <dbReference type="Rhea" id="RHEA:63148"/>
        <dbReference type="ChEBI" id="CHEBI:15377"/>
        <dbReference type="ChEBI" id="CHEBI:30823"/>
        <dbReference type="ChEBI" id="CHEBI:146191"/>
        <dbReference type="ChEBI" id="CHEBI:507393"/>
    </reaction>
    <physiologicalReaction direction="left-to-right" evidence="23">
        <dbReference type="Rhea" id="RHEA:63149"/>
    </physiologicalReaction>
</comment>
<evidence type="ECO:0000256" key="14">
    <source>
        <dbReference type="ARBA" id="ARBA00050481"/>
    </source>
</evidence>
<comment type="catalytic activity">
    <reaction evidence="20">
        <text>N-octadecanoyl ethanolamine + H2O = octadecanoate + ethanolamine</text>
        <dbReference type="Rhea" id="RHEA:63124"/>
        <dbReference type="ChEBI" id="CHEBI:15377"/>
        <dbReference type="ChEBI" id="CHEBI:25629"/>
        <dbReference type="ChEBI" id="CHEBI:57603"/>
        <dbReference type="ChEBI" id="CHEBI:85299"/>
    </reaction>
    <physiologicalReaction direction="left-to-right" evidence="20">
        <dbReference type="Rhea" id="RHEA:63125"/>
    </physiologicalReaction>
</comment>
<dbReference type="PANTHER" id="PTHR45847:SF6">
    <property type="entry name" value="FATTY ACID AMIDE HYDROLASE"/>
    <property type="match status" value="1"/>
</dbReference>
<evidence type="ECO:0000256" key="38">
    <source>
        <dbReference type="PIRSR" id="PIRSR001221-1"/>
    </source>
</evidence>
<comment type="catalytic activity">
    <reaction evidence="18">
        <text>(11Z)-eicosenamide + H2O = (11Z)-eicosenoate + NH4(+)</text>
        <dbReference type="Rhea" id="RHEA:63120"/>
        <dbReference type="ChEBI" id="CHEBI:15377"/>
        <dbReference type="ChEBI" id="CHEBI:28938"/>
        <dbReference type="ChEBI" id="CHEBI:32426"/>
        <dbReference type="ChEBI" id="CHEBI:146167"/>
    </reaction>
    <physiologicalReaction direction="left-to-right" evidence="18">
        <dbReference type="Rhea" id="RHEA:63121"/>
    </physiologicalReaction>
</comment>
<dbReference type="InterPro" id="IPR023631">
    <property type="entry name" value="Amidase_dom"/>
</dbReference>
<dbReference type="GO" id="GO:0004040">
    <property type="term" value="F:amidase activity"/>
    <property type="evidence" value="ECO:0007669"/>
    <property type="project" value="TreeGrafter"/>
</dbReference>
<evidence type="ECO:0000256" key="22">
    <source>
        <dbReference type="ARBA" id="ARBA00051914"/>
    </source>
</evidence>
<comment type="catalytic activity">
    <reaction evidence="19">
        <text>N-(9Z-hexadecenoyl) ethanolamine + H2O = (9Z)-hexadecenoate + ethanolamine</text>
        <dbReference type="Rhea" id="RHEA:35563"/>
        <dbReference type="ChEBI" id="CHEBI:15377"/>
        <dbReference type="ChEBI" id="CHEBI:32372"/>
        <dbReference type="ChEBI" id="CHEBI:57603"/>
        <dbReference type="ChEBI" id="CHEBI:71465"/>
    </reaction>
    <physiologicalReaction direction="left-to-right" evidence="19">
        <dbReference type="Rhea" id="RHEA:35564"/>
    </physiologicalReaction>
</comment>
<dbReference type="AlphaFoldDB" id="A0A4W4EDV0"/>
<comment type="catalytic activity">
    <reaction evidence="29">
        <text>N-tricosanoyl-taurine + H2O = tricosanoate + taurine</text>
        <dbReference type="Rhea" id="RHEA:63164"/>
        <dbReference type="ChEBI" id="CHEBI:15377"/>
        <dbReference type="ChEBI" id="CHEBI:79007"/>
        <dbReference type="ChEBI" id="CHEBI:146197"/>
        <dbReference type="ChEBI" id="CHEBI:507393"/>
    </reaction>
    <physiologicalReaction direction="left-to-right" evidence="29">
        <dbReference type="Rhea" id="RHEA:63165"/>
    </physiologicalReaction>
</comment>
<keyword evidence="5" id="KW-0378">Hydrolase</keyword>
<organism evidence="42 43">
    <name type="scientific">Electrophorus electricus</name>
    <name type="common">Electric eel</name>
    <name type="synonym">Gymnotus electricus</name>
    <dbReference type="NCBI Taxonomy" id="8005"/>
    <lineage>
        <taxon>Eukaryota</taxon>
        <taxon>Metazoa</taxon>
        <taxon>Chordata</taxon>
        <taxon>Craniata</taxon>
        <taxon>Vertebrata</taxon>
        <taxon>Euteleostomi</taxon>
        <taxon>Actinopterygii</taxon>
        <taxon>Neopterygii</taxon>
        <taxon>Teleostei</taxon>
        <taxon>Ostariophysi</taxon>
        <taxon>Gymnotiformes</taxon>
        <taxon>Gymnotoidei</taxon>
        <taxon>Gymnotidae</taxon>
        <taxon>Electrophorus</taxon>
    </lineage>
</organism>
<evidence type="ECO:0000256" key="40">
    <source>
        <dbReference type="SAM" id="Phobius"/>
    </source>
</evidence>
<keyword evidence="40" id="KW-0812">Transmembrane</keyword>
<comment type="catalytic activity">
    <reaction evidence="30">
        <text>N-(5Z,8Z,11Z,14Z)-eicosatetraenoyl-glycine + H2O = (5Z,8Z,11Z,14Z)-eicosatetraenoate + glycine</text>
        <dbReference type="Rhea" id="RHEA:64108"/>
        <dbReference type="ChEBI" id="CHEBI:15377"/>
        <dbReference type="ChEBI" id="CHEBI:32395"/>
        <dbReference type="ChEBI" id="CHEBI:57305"/>
        <dbReference type="ChEBI" id="CHEBI:59002"/>
    </reaction>
    <physiologicalReaction direction="left-to-right" evidence="30">
        <dbReference type="Rhea" id="RHEA:64109"/>
    </physiologicalReaction>
</comment>
<evidence type="ECO:0000256" key="25">
    <source>
        <dbReference type="ARBA" id="ARBA00052426"/>
    </source>
</evidence>
<keyword evidence="6" id="KW-0442">Lipid degradation</keyword>
<dbReference type="PANTHER" id="PTHR45847">
    <property type="entry name" value="FATTY ACID AMIDE HYDROLASE"/>
    <property type="match status" value="1"/>
</dbReference>
<evidence type="ECO:0000256" key="31">
    <source>
        <dbReference type="ARBA" id="ARBA00052818"/>
    </source>
</evidence>
<dbReference type="SUPFAM" id="SSF75304">
    <property type="entry name" value="Amidase signature (AS) enzymes"/>
    <property type="match status" value="1"/>
</dbReference>
<reference evidence="43" key="2">
    <citation type="journal article" date="2017" name="Sci. Adv.">
        <title>A tail of two voltages: Proteomic comparison of the three electric organs of the electric eel.</title>
        <authorList>
            <person name="Traeger L.L."/>
            <person name="Sabat G."/>
            <person name="Barrett-Wilt G.A."/>
            <person name="Wells G.B."/>
            <person name="Sussman M.R."/>
        </authorList>
    </citation>
    <scope>NUCLEOTIDE SEQUENCE [LARGE SCALE GENOMIC DNA]</scope>
</reference>
<evidence type="ECO:0000256" key="33">
    <source>
        <dbReference type="ARBA" id="ARBA00052906"/>
    </source>
</evidence>
<dbReference type="InterPro" id="IPR052096">
    <property type="entry name" value="Endocannabinoid_amidase"/>
</dbReference>
<comment type="catalytic activity">
    <reaction evidence="12">
        <text>N-(5Z,8Z,11Z,14Z-eicosatetraenoyl)-L-serine + H2O = (5Z,8Z,11Z,14Z)-eicosatetraenoate + L-serine</text>
        <dbReference type="Rhea" id="RHEA:64116"/>
        <dbReference type="ChEBI" id="CHEBI:15377"/>
        <dbReference type="ChEBI" id="CHEBI:32395"/>
        <dbReference type="ChEBI" id="CHEBI:33384"/>
        <dbReference type="ChEBI" id="CHEBI:149697"/>
    </reaction>
    <physiologicalReaction direction="left-to-right" evidence="12">
        <dbReference type="Rhea" id="RHEA:64117"/>
    </physiologicalReaction>
</comment>
<name>A0A4W4EDV0_ELEEL</name>
<keyword evidence="40" id="KW-1133">Transmembrane helix</keyword>
<dbReference type="PROSITE" id="PS00571">
    <property type="entry name" value="AMIDASES"/>
    <property type="match status" value="1"/>
</dbReference>
<comment type="catalytic activity">
    <reaction evidence="24">
        <text>(9Z,12Z,15Z)-octadecatrienamide + H2O = (9Z,12Z,15Z)-octadecatrienoate + NH4(+)</text>
        <dbReference type="Rhea" id="RHEA:62976"/>
        <dbReference type="ChEBI" id="CHEBI:15377"/>
        <dbReference type="ChEBI" id="CHEBI:28938"/>
        <dbReference type="ChEBI" id="CHEBI:32387"/>
        <dbReference type="ChEBI" id="CHEBI:142684"/>
    </reaction>
    <physiologicalReaction direction="left-to-right" evidence="24">
        <dbReference type="Rhea" id="RHEA:62977"/>
    </physiologicalReaction>
</comment>
<accession>A0A4W4EDV0</accession>